<organism evidence="2 3">
    <name type="scientific">Convivina intestini</name>
    <dbReference type="NCBI Taxonomy" id="1505726"/>
    <lineage>
        <taxon>Bacteria</taxon>
        <taxon>Bacillati</taxon>
        <taxon>Bacillota</taxon>
        <taxon>Bacilli</taxon>
        <taxon>Lactobacillales</taxon>
        <taxon>Lactobacillaceae</taxon>
        <taxon>Convivina</taxon>
    </lineage>
</organism>
<reference evidence="2 3" key="1">
    <citation type="submission" date="2018-04" db="EMBL/GenBank/DDBJ databases">
        <title>Genomic Encyclopedia of Type Strains, Phase IV (KMG-IV): sequencing the most valuable type-strain genomes for metagenomic binning, comparative biology and taxonomic classification.</title>
        <authorList>
            <person name="Goeker M."/>
        </authorList>
    </citation>
    <scope>NUCLEOTIDE SEQUENCE [LARGE SCALE GENOMIC DNA]</scope>
    <source>
        <strain evidence="2 3">DSM 28795</strain>
    </source>
</reference>
<feature type="transmembrane region" description="Helical" evidence="1">
    <location>
        <begin position="119"/>
        <end position="141"/>
    </location>
</feature>
<evidence type="ECO:0000313" key="3">
    <source>
        <dbReference type="Proteomes" id="UP000245433"/>
    </source>
</evidence>
<keyword evidence="3" id="KW-1185">Reference proteome</keyword>
<accession>A0A2U1DBU6</accession>
<comment type="caution">
    <text evidence="2">The sequence shown here is derived from an EMBL/GenBank/DDBJ whole genome shotgun (WGS) entry which is preliminary data.</text>
</comment>
<proteinExistence type="predicted"/>
<dbReference type="AlphaFoldDB" id="A0A2U1DBU6"/>
<name>A0A2U1DBU6_9LACO</name>
<gene>
    <name evidence="2" type="ORF">C7384_10394</name>
</gene>
<protein>
    <submittedName>
        <fullName evidence="2">Uncharacterized protein</fullName>
    </submittedName>
</protein>
<keyword evidence="1" id="KW-0472">Membrane</keyword>
<feature type="transmembrane region" description="Helical" evidence="1">
    <location>
        <begin position="148"/>
        <end position="167"/>
    </location>
</feature>
<keyword evidence="1" id="KW-1133">Transmembrane helix</keyword>
<dbReference type="EMBL" id="QEKT01000003">
    <property type="protein sequence ID" value="PVY85069.1"/>
    <property type="molecule type" value="Genomic_DNA"/>
</dbReference>
<evidence type="ECO:0000256" key="1">
    <source>
        <dbReference type="SAM" id="Phobius"/>
    </source>
</evidence>
<feature type="transmembrane region" description="Helical" evidence="1">
    <location>
        <begin position="43"/>
        <end position="65"/>
    </location>
</feature>
<evidence type="ECO:0000313" key="2">
    <source>
        <dbReference type="EMBL" id="PVY85069.1"/>
    </source>
</evidence>
<feature type="transmembrane region" description="Helical" evidence="1">
    <location>
        <begin position="86"/>
        <end position="107"/>
    </location>
</feature>
<keyword evidence="1" id="KW-0812">Transmembrane</keyword>
<dbReference type="RefSeq" id="WP_089938457.1">
    <property type="nucleotide sequence ID" value="NZ_CAKOEW010000010.1"/>
</dbReference>
<dbReference type="Proteomes" id="UP000245433">
    <property type="component" value="Unassembled WGS sequence"/>
</dbReference>
<sequence length="191" mass="22069">MFKEMKLLKPSWITALLVIVLSLLSIQNYRVLPAKEDIIFAAIHWHGPVLLTQTLLLCLIAWQVVSFRKIRFLVAIRGKDEVIQKNLLKLMTMEVIGYFILFDGSYLLTGHPIFSKGPVIIGILMLVLRMVLVWFLGLLLITTYTAPYPGLILLGVLVVNLFYHYVIEMNFLLIQYSQTYDPLWKAFNLNR</sequence>